<evidence type="ECO:0000256" key="1">
    <source>
        <dbReference type="SAM" id="Phobius"/>
    </source>
</evidence>
<comment type="caution">
    <text evidence="2">The sequence shown here is derived from an EMBL/GenBank/DDBJ whole genome shotgun (WGS) entry which is preliminary data.</text>
</comment>
<dbReference type="Proteomes" id="UP000780721">
    <property type="component" value="Unassembled WGS sequence"/>
</dbReference>
<gene>
    <name evidence="2" type="ORF">HNQ46_000563</name>
    <name evidence="3" type="ORF">HXM91_04820</name>
</gene>
<evidence type="ECO:0000313" key="4">
    <source>
        <dbReference type="Proteomes" id="UP000522163"/>
    </source>
</evidence>
<dbReference type="AlphaFoldDB" id="A0A7W9SFV5"/>
<evidence type="ECO:0000313" key="2">
    <source>
        <dbReference type="EMBL" id="MBB6040600.1"/>
    </source>
</evidence>
<dbReference type="RefSeq" id="WP_183682709.1">
    <property type="nucleotide sequence ID" value="NZ_CAUQIH010000014.1"/>
</dbReference>
<accession>A0A7W9SFV5</accession>
<keyword evidence="1" id="KW-0472">Membrane</keyword>
<feature type="transmembrane region" description="Helical" evidence="1">
    <location>
        <begin position="9"/>
        <end position="27"/>
    </location>
</feature>
<name>A0A7W9SFV5_9FIRM</name>
<sequence length="78" mass="9261">MMKITLKTFEIFVACMLGFGLVGMLSILPQVRWMAYFAVVASLFFLWQIEEEKKRRKKKVQFYKKMGKIIARRLHESA</sequence>
<dbReference type="Proteomes" id="UP000522163">
    <property type="component" value="Unassembled WGS sequence"/>
</dbReference>
<organism evidence="2 4">
    <name type="scientific">Oribacterium sinus</name>
    <dbReference type="NCBI Taxonomy" id="237576"/>
    <lineage>
        <taxon>Bacteria</taxon>
        <taxon>Bacillati</taxon>
        <taxon>Bacillota</taxon>
        <taxon>Clostridia</taxon>
        <taxon>Lachnospirales</taxon>
        <taxon>Lachnospiraceae</taxon>
        <taxon>Oribacterium</taxon>
    </lineage>
</organism>
<reference evidence="2 4" key="2">
    <citation type="submission" date="2020-08" db="EMBL/GenBank/DDBJ databases">
        <title>Genomic Encyclopedia of Type Strains, Phase IV (KMG-IV): sequencing the most valuable type-strain genomes for metagenomic binning, comparative biology and taxonomic classification.</title>
        <authorList>
            <person name="Goeker M."/>
        </authorList>
    </citation>
    <scope>NUCLEOTIDE SEQUENCE [LARGE SCALE GENOMIC DNA]</scope>
    <source>
        <strain evidence="2 4">DSM 17245</strain>
    </source>
</reference>
<dbReference type="EMBL" id="JABZRB010000109">
    <property type="protein sequence ID" value="MBF1305161.1"/>
    <property type="molecule type" value="Genomic_DNA"/>
</dbReference>
<evidence type="ECO:0000313" key="3">
    <source>
        <dbReference type="EMBL" id="MBF1305161.1"/>
    </source>
</evidence>
<reference evidence="3" key="1">
    <citation type="submission" date="2020-04" db="EMBL/GenBank/DDBJ databases">
        <title>Deep metagenomics examines the oral microbiome during advanced dental caries in children, revealing novel taxa and co-occurrences with host molecules.</title>
        <authorList>
            <person name="Baker J.L."/>
            <person name="Morton J.T."/>
            <person name="Dinis M."/>
            <person name="Alvarez R."/>
            <person name="Tran N.C."/>
            <person name="Knight R."/>
            <person name="Edlund A."/>
        </authorList>
    </citation>
    <scope>NUCLEOTIDE SEQUENCE</scope>
    <source>
        <strain evidence="3">JCVI_48_bin.5</strain>
    </source>
</reference>
<dbReference type="GeneID" id="85014123"/>
<keyword evidence="1" id="KW-1133">Transmembrane helix</keyword>
<proteinExistence type="predicted"/>
<protein>
    <submittedName>
        <fullName evidence="2">Putative membrane protein</fullName>
    </submittedName>
</protein>
<keyword evidence="1" id="KW-0812">Transmembrane</keyword>
<feature type="transmembrane region" description="Helical" evidence="1">
    <location>
        <begin position="33"/>
        <end position="49"/>
    </location>
</feature>
<dbReference type="EMBL" id="JACHHH010000002">
    <property type="protein sequence ID" value="MBB6040600.1"/>
    <property type="molecule type" value="Genomic_DNA"/>
</dbReference>